<sequence length="171" mass="18864">MGEEVNTLTIKEDKDGGVIRYLHSVTGDPCRTVRNISVADSAVSGSRLPIVAEVSWVKGRHASELCQKSHCGVVWGRDETCWMKEAAVTTRMRLPSRNLRKDLLCDSVCQAIPSSDVTSDFEPYRTQESHSGLLAPQLCPVCVTLVEAKFDFQHSVPMQRDTSGVFSTQGH</sequence>
<reference evidence="1" key="1">
    <citation type="thesis" date="2021" institute="BYU ScholarsArchive" country="Provo, UT, USA">
        <title>Applications of and Algorithms for Genome Assembly and Genomic Analyses with an Emphasis on Marine Teleosts.</title>
        <authorList>
            <person name="Pickett B.D."/>
        </authorList>
    </citation>
    <scope>NUCLEOTIDE SEQUENCE</scope>
    <source>
        <strain evidence="1">HI-2016</strain>
    </source>
</reference>
<evidence type="ECO:0000313" key="2">
    <source>
        <dbReference type="Proteomes" id="UP000824540"/>
    </source>
</evidence>
<gene>
    <name evidence="1" type="ORF">JZ751_000996</name>
</gene>
<dbReference type="Proteomes" id="UP000824540">
    <property type="component" value="Unassembled WGS sequence"/>
</dbReference>
<comment type="caution">
    <text evidence="1">The sequence shown here is derived from an EMBL/GenBank/DDBJ whole genome shotgun (WGS) entry which is preliminary data.</text>
</comment>
<keyword evidence="2" id="KW-1185">Reference proteome</keyword>
<evidence type="ECO:0000313" key="1">
    <source>
        <dbReference type="EMBL" id="KAG9356152.1"/>
    </source>
</evidence>
<dbReference type="AlphaFoldDB" id="A0A8T2PX92"/>
<dbReference type="EMBL" id="JAFBMS010000001">
    <property type="protein sequence ID" value="KAG9356152.1"/>
    <property type="molecule type" value="Genomic_DNA"/>
</dbReference>
<name>A0A8T2PX92_9TELE</name>
<proteinExistence type="predicted"/>
<organism evidence="1 2">
    <name type="scientific">Albula glossodonta</name>
    <name type="common">roundjaw bonefish</name>
    <dbReference type="NCBI Taxonomy" id="121402"/>
    <lineage>
        <taxon>Eukaryota</taxon>
        <taxon>Metazoa</taxon>
        <taxon>Chordata</taxon>
        <taxon>Craniata</taxon>
        <taxon>Vertebrata</taxon>
        <taxon>Euteleostomi</taxon>
        <taxon>Actinopterygii</taxon>
        <taxon>Neopterygii</taxon>
        <taxon>Teleostei</taxon>
        <taxon>Albuliformes</taxon>
        <taxon>Albulidae</taxon>
        <taxon>Albula</taxon>
    </lineage>
</organism>
<accession>A0A8T2PX92</accession>
<protein>
    <submittedName>
        <fullName evidence="1">Uncharacterized protein</fullName>
    </submittedName>
</protein>